<dbReference type="PATRIC" id="fig|438.15.peg.1736"/>
<evidence type="ECO:0000313" key="2">
    <source>
        <dbReference type="Proteomes" id="UP000093796"/>
    </source>
</evidence>
<comment type="caution">
    <text evidence="1">The sequence shown here is derived from an EMBL/GenBank/DDBJ whole genome shotgun (WGS) entry which is preliminary data.</text>
</comment>
<proteinExistence type="predicted"/>
<protein>
    <submittedName>
        <fullName evidence="1">Uncharacterized protein</fullName>
    </submittedName>
</protein>
<dbReference type="AlphaFoldDB" id="A0A1A0DEB2"/>
<dbReference type="OrthoDB" id="7271334at2"/>
<accession>A0A1A0DEB2</accession>
<dbReference type="OMA" id="CGEITIR"/>
<evidence type="ECO:0000313" key="1">
    <source>
        <dbReference type="EMBL" id="OAZ73002.1"/>
    </source>
</evidence>
<gene>
    <name evidence="1" type="ORF">SRCM100623_01546</name>
</gene>
<organism evidence="1 2">
    <name type="scientific">Acetobacter pasteurianus</name>
    <name type="common">Acetobacter turbidans</name>
    <dbReference type="NCBI Taxonomy" id="438"/>
    <lineage>
        <taxon>Bacteria</taxon>
        <taxon>Pseudomonadati</taxon>
        <taxon>Pseudomonadota</taxon>
        <taxon>Alphaproteobacteria</taxon>
        <taxon>Acetobacterales</taxon>
        <taxon>Acetobacteraceae</taxon>
        <taxon>Acetobacter</taxon>
    </lineage>
</organism>
<reference evidence="1 2" key="1">
    <citation type="submission" date="2016-05" db="EMBL/GenBank/DDBJ databases">
        <title>Genome sequencing of Acetobacter pasteurianus strain SRCM100623.</title>
        <authorList>
            <person name="Song Y.R."/>
        </authorList>
    </citation>
    <scope>NUCLEOTIDE SEQUENCE [LARGE SCALE GENOMIC DNA]</scope>
    <source>
        <strain evidence="1 2">SRCM100623</strain>
    </source>
</reference>
<sequence length="154" mass="17034">MPQFFHRIQHTTTCLLALLAMLPFSYAYAGEFTVTDGKADAEISEVSRIYLDGKLVSVIRLDDKNQEKTVKITTPMGRLDHTYTLCGEITIRSPEGRVETHEVDSDGTLHNPDGHHFYALGSDNFTEFFLTDPNAPEAAEHHPGRSGVCAAPIS</sequence>
<dbReference type="EMBL" id="LYUD01000099">
    <property type="protein sequence ID" value="OAZ73002.1"/>
    <property type="molecule type" value="Genomic_DNA"/>
</dbReference>
<dbReference type="Proteomes" id="UP000093796">
    <property type="component" value="Unassembled WGS sequence"/>
</dbReference>
<name>A0A1A0DEB2_ACEPA</name>
<dbReference type="RefSeq" id="WP_003623487.1">
    <property type="nucleotide sequence ID" value="NZ_BSCN01000008.1"/>
</dbReference>
<dbReference type="GeneID" id="60376846"/>